<evidence type="ECO:0000256" key="2">
    <source>
        <dbReference type="SAM" id="SignalP"/>
    </source>
</evidence>
<feature type="region of interest" description="Disordered" evidence="1">
    <location>
        <begin position="78"/>
        <end position="100"/>
    </location>
</feature>
<dbReference type="AlphaFoldDB" id="A0A1M4DWA7"/>
<organism evidence="3">
    <name type="scientific">Nonomuraea gerenzanensis</name>
    <dbReference type="NCBI Taxonomy" id="93944"/>
    <lineage>
        <taxon>Bacteria</taxon>
        <taxon>Bacillati</taxon>
        <taxon>Actinomycetota</taxon>
        <taxon>Actinomycetes</taxon>
        <taxon>Streptosporangiales</taxon>
        <taxon>Streptosporangiaceae</taxon>
        <taxon>Nonomuraea</taxon>
    </lineage>
</organism>
<sequence>MIRRILAGAAIAAAAFGFSATAASADVGPNPYNGGQAILSQFQIIDDILNDVANHSLNDLEVEIINILDEVNVQALNNNQPSVGDANKDTEIENGFAKSE</sequence>
<proteinExistence type="predicted"/>
<keyword evidence="2" id="KW-0732">Signal</keyword>
<protein>
    <recommendedName>
        <fullName evidence="4">Secreted protein</fullName>
    </recommendedName>
</protein>
<gene>
    <name evidence="3" type="ORF">BN4615_P363</name>
</gene>
<reference evidence="3" key="1">
    <citation type="submission" date="2016-04" db="EMBL/GenBank/DDBJ databases">
        <authorList>
            <person name="Evans L.H."/>
            <person name="Alamgir A."/>
            <person name="Owens N."/>
            <person name="Weber N.D."/>
            <person name="Virtaneva K."/>
            <person name="Barbian K."/>
            <person name="Babar A."/>
            <person name="Rosenke K."/>
        </authorList>
    </citation>
    <scope>NUCLEOTIDE SEQUENCE</scope>
    <source>
        <strain evidence="3">Nono1</strain>
    </source>
</reference>
<evidence type="ECO:0008006" key="4">
    <source>
        <dbReference type="Google" id="ProtNLM"/>
    </source>
</evidence>
<feature type="chain" id="PRO_5012544612" description="Secreted protein" evidence="2">
    <location>
        <begin position="26"/>
        <end position="100"/>
    </location>
</feature>
<dbReference type="RefSeq" id="WP_225270274.1">
    <property type="nucleotide sequence ID" value="NZ_CP084058.1"/>
</dbReference>
<name>A0A1M4DWA7_9ACTN</name>
<evidence type="ECO:0000256" key="1">
    <source>
        <dbReference type="SAM" id="MobiDB-lite"/>
    </source>
</evidence>
<dbReference type="EMBL" id="LT559118">
    <property type="protein sequence ID" value="SBO90849.1"/>
    <property type="molecule type" value="Genomic_DNA"/>
</dbReference>
<feature type="signal peptide" evidence="2">
    <location>
        <begin position="1"/>
        <end position="25"/>
    </location>
</feature>
<evidence type="ECO:0000313" key="3">
    <source>
        <dbReference type="EMBL" id="SBO90849.1"/>
    </source>
</evidence>
<accession>A0A1M4DWA7</accession>